<reference evidence="3 4" key="1">
    <citation type="submission" date="2019-02" db="EMBL/GenBank/DDBJ databases">
        <title>Genomic Encyclopedia of Type Strains, Phase IV (KMG-IV): sequencing the most valuable type-strain genomes for metagenomic binning, comparative biology and taxonomic classification.</title>
        <authorList>
            <person name="Goeker M."/>
        </authorList>
    </citation>
    <scope>NUCLEOTIDE SEQUENCE [LARGE SCALE GENOMIC DNA]</scope>
    <source>
        <strain evidence="3 4">DSM 23814</strain>
    </source>
</reference>
<dbReference type="PANTHER" id="PTHR42928">
    <property type="entry name" value="TRICARBOXYLATE-BINDING PROTEIN"/>
    <property type="match status" value="1"/>
</dbReference>
<keyword evidence="3" id="KW-0675">Receptor</keyword>
<keyword evidence="4" id="KW-1185">Reference proteome</keyword>
<proteinExistence type="inferred from homology"/>
<dbReference type="RefSeq" id="WP_165392948.1">
    <property type="nucleotide sequence ID" value="NZ_SHKO01000001.1"/>
</dbReference>
<protein>
    <submittedName>
        <fullName evidence="3">Tripartite-type tricarboxylate transporter receptor subunit TctC</fullName>
    </submittedName>
</protein>
<dbReference type="PANTHER" id="PTHR42928:SF5">
    <property type="entry name" value="BLR1237 PROTEIN"/>
    <property type="match status" value="1"/>
</dbReference>
<comment type="similarity">
    <text evidence="1">Belongs to the UPF0065 (bug) family.</text>
</comment>
<feature type="signal peptide" evidence="2">
    <location>
        <begin position="1"/>
        <end position="30"/>
    </location>
</feature>
<organism evidence="3 4">
    <name type="scientific">Advenella incenata</name>
    <dbReference type="NCBI Taxonomy" id="267800"/>
    <lineage>
        <taxon>Bacteria</taxon>
        <taxon>Pseudomonadati</taxon>
        <taxon>Pseudomonadota</taxon>
        <taxon>Betaproteobacteria</taxon>
        <taxon>Burkholderiales</taxon>
        <taxon>Alcaligenaceae</taxon>
    </lineage>
</organism>
<name>A0A4Q7VS46_9BURK</name>
<feature type="chain" id="PRO_5020829947" evidence="2">
    <location>
        <begin position="31"/>
        <end position="330"/>
    </location>
</feature>
<sequence>MKTSNKLRQLCAPALAGALLSVATPATVYAEAFPEHAIKLVVPWSPGGATDVLGRILAKGLTAQLKQTVVVENKAGAGGNIGTSAFVREKADGYSLLVATSSTNAANPHLYKRLGFDAQKDFAPVAFVANIPNVLEVPKGSRFTSVGDLLAFAKENPGQLNYGSAGVGSSQHLATSLLQHTTGASFTHIPYKGSGPAVSDLLGKQLDFMIDTGSMAQVKGGNLNALAVASKKRIPFLPDVPTFEEAGIKDMVASAWYGIVAPTGTPADVVDTLNKAVNNALKDPQIRAQLEGMGAQVVEGDNTSAEFGAFIQSEITRYAELVKMSGAKPE</sequence>
<dbReference type="SUPFAM" id="SSF53850">
    <property type="entry name" value="Periplasmic binding protein-like II"/>
    <property type="match status" value="1"/>
</dbReference>
<dbReference type="Pfam" id="PF03401">
    <property type="entry name" value="TctC"/>
    <property type="match status" value="1"/>
</dbReference>
<evidence type="ECO:0000313" key="4">
    <source>
        <dbReference type="Proteomes" id="UP000293398"/>
    </source>
</evidence>
<evidence type="ECO:0000256" key="1">
    <source>
        <dbReference type="ARBA" id="ARBA00006987"/>
    </source>
</evidence>
<gene>
    <name evidence="3" type="ORF">EV681_1065</name>
</gene>
<dbReference type="Gene3D" id="3.40.190.10">
    <property type="entry name" value="Periplasmic binding protein-like II"/>
    <property type="match status" value="1"/>
</dbReference>
<accession>A0A4Q7VS46</accession>
<comment type="caution">
    <text evidence="3">The sequence shown here is derived from an EMBL/GenBank/DDBJ whole genome shotgun (WGS) entry which is preliminary data.</text>
</comment>
<evidence type="ECO:0000313" key="3">
    <source>
        <dbReference type="EMBL" id="RZT99282.1"/>
    </source>
</evidence>
<dbReference type="InterPro" id="IPR005064">
    <property type="entry name" value="BUG"/>
</dbReference>
<dbReference type="Gene3D" id="3.40.190.150">
    <property type="entry name" value="Bordetella uptake gene, domain 1"/>
    <property type="match status" value="1"/>
</dbReference>
<dbReference type="Proteomes" id="UP000293398">
    <property type="component" value="Unassembled WGS sequence"/>
</dbReference>
<dbReference type="AlphaFoldDB" id="A0A4Q7VS46"/>
<dbReference type="EMBL" id="SHKO01000001">
    <property type="protein sequence ID" value="RZT99282.1"/>
    <property type="molecule type" value="Genomic_DNA"/>
</dbReference>
<evidence type="ECO:0000256" key="2">
    <source>
        <dbReference type="SAM" id="SignalP"/>
    </source>
</evidence>
<keyword evidence="2" id="KW-0732">Signal</keyword>
<dbReference type="InterPro" id="IPR042100">
    <property type="entry name" value="Bug_dom1"/>
</dbReference>
<dbReference type="CDD" id="cd13578">
    <property type="entry name" value="PBP2_Bug27"/>
    <property type="match status" value="1"/>
</dbReference>
<dbReference type="PIRSF" id="PIRSF017082">
    <property type="entry name" value="YflP"/>
    <property type="match status" value="1"/>
</dbReference>